<dbReference type="InterPro" id="IPR002495">
    <property type="entry name" value="Glyco_trans_8"/>
</dbReference>
<evidence type="ECO:0000313" key="6">
    <source>
        <dbReference type="EMBL" id="KAJ8466354.1"/>
    </source>
</evidence>
<reference evidence="6 7" key="1">
    <citation type="submission" date="2022-12" db="EMBL/GenBank/DDBJ databases">
        <title>Chromosome-scale assembly of the Ensete ventricosum genome.</title>
        <authorList>
            <person name="Dussert Y."/>
            <person name="Stocks J."/>
            <person name="Wendawek A."/>
            <person name="Woldeyes F."/>
            <person name="Nichols R.A."/>
            <person name="Borrell J.S."/>
        </authorList>
    </citation>
    <scope>NUCLEOTIDE SEQUENCE [LARGE SCALE GENOMIC DNA]</scope>
    <source>
        <strain evidence="7">cv. Maze</strain>
        <tissue evidence="6">Seeds</tissue>
    </source>
</reference>
<keyword evidence="4" id="KW-0961">Cell wall biogenesis/degradation</keyword>
<comment type="subcellular location">
    <subcellularLocation>
        <location evidence="4">Golgi apparatus membrane</location>
        <topology evidence="4">Single-pass type II membrane protein</topology>
    </subcellularLocation>
</comment>
<keyword evidence="4" id="KW-0333">Golgi apparatus</keyword>
<evidence type="ECO:0000313" key="7">
    <source>
        <dbReference type="Proteomes" id="UP001222027"/>
    </source>
</evidence>
<keyword evidence="4" id="KW-0472">Membrane</keyword>
<gene>
    <name evidence="6" type="ORF">OPV22_028906</name>
</gene>
<feature type="region of interest" description="Disordered" evidence="5">
    <location>
        <begin position="100"/>
        <end position="191"/>
    </location>
</feature>
<dbReference type="GO" id="GO:0000139">
    <property type="term" value="C:Golgi membrane"/>
    <property type="evidence" value="ECO:0007669"/>
    <property type="project" value="UniProtKB-SubCell"/>
</dbReference>
<dbReference type="SUPFAM" id="SSF53448">
    <property type="entry name" value="Nucleotide-diphospho-sugar transferases"/>
    <property type="match status" value="1"/>
</dbReference>
<dbReference type="InterPro" id="IPR029993">
    <property type="entry name" value="GAUT"/>
</dbReference>
<dbReference type="GO" id="GO:0071555">
    <property type="term" value="P:cell wall organization"/>
    <property type="evidence" value="ECO:0007669"/>
    <property type="project" value="UniProtKB-KW"/>
</dbReference>
<evidence type="ECO:0000256" key="5">
    <source>
        <dbReference type="SAM" id="MobiDB-lite"/>
    </source>
</evidence>
<evidence type="ECO:0000256" key="3">
    <source>
        <dbReference type="ARBA" id="ARBA00022676"/>
    </source>
</evidence>
<evidence type="ECO:0000256" key="2">
    <source>
        <dbReference type="ARBA" id="ARBA00006351"/>
    </source>
</evidence>
<dbReference type="InterPro" id="IPR029044">
    <property type="entry name" value="Nucleotide-diphossugar_trans"/>
</dbReference>
<sequence length="695" mass="78794">MKGYGAAAGGVSTAAQAASKRRSKGQAAAVFVLVFFSMLVPLVFLLGLHNRFPSGYLADDRTQQESNFEIYHHVDRGEERNPSEDDRPFIHNVINNFAPPFQEDTESVSPNKELSKRINDTVSSPSTSEPKDANSHAVSKDNVPNLDGATPSPSIIIGPPVENNGVAKETSSLPNRTDAKPGKHDHSIGSNVGETERSCELEFGSYCLWSKEHREVMRDSVVKRLKDQLFVARAYYPSIAKLQGQENLTRELKLNIQDHERILSEAVSDPDLPPHIERKIHKMDQVIAKAKSRSVDCNNVDRKLRQILDLTEDEAHFHMKQSAYLYQLGVQTMSKSFHCLSMRLTVEYFKSPLAEIEHSFANKIDNPSSQHYVIFSRNILASSVTINSTVMNSEESDNMVFHVLTNKQNFYSMKHWFARNSYRNAAIHVLNFDELDLNHFVGLDLEALSMSEEFRISTHTIAQPSSLQMRTKYISVFGHSHFLLSDIFKNLKKVIILDDDVVVQKDISFLWNLDLGGKVHGATEFCGVKLGQLKSYLGTIRYDGNSCVWTSGLNIIDLDKWREHDITGMYRRFLHQLNHENEASWRTATLPASLLVFHGHMYSLDGTLVRQGLGHDYRVPDDTVKNAAVLHYDGNMKPWLDLGIPKYKKYWKKYLTQEERFMDECNLISAIGFRDIVSAEYSSDIRGCSTMRALV</sequence>
<dbReference type="GO" id="GO:0047262">
    <property type="term" value="F:polygalacturonate 4-alpha-galacturonosyltransferase activity"/>
    <property type="evidence" value="ECO:0007669"/>
    <property type="project" value="InterPro"/>
</dbReference>
<comment type="similarity">
    <text evidence="2 4">Belongs to the glycosyltransferase 8 family.</text>
</comment>
<keyword evidence="4" id="KW-0812">Transmembrane</keyword>
<keyword evidence="4" id="KW-1133">Transmembrane helix</keyword>
<evidence type="ECO:0000256" key="4">
    <source>
        <dbReference type="RuleBase" id="RU362027"/>
    </source>
</evidence>
<dbReference type="EMBL" id="JAQQAF010000008">
    <property type="protein sequence ID" value="KAJ8466354.1"/>
    <property type="molecule type" value="Genomic_DNA"/>
</dbReference>
<keyword evidence="7" id="KW-1185">Reference proteome</keyword>
<feature type="compositionally biased region" description="Basic and acidic residues" evidence="5">
    <location>
        <begin position="177"/>
        <end position="187"/>
    </location>
</feature>
<feature type="transmembrane region" description="Helical" evidence="4">
    <location>
        <begin position="27"/>
        <end position="48"/>
    </location>
</feature>
<comment type="caution">
    <text evidence="6">The sequence shown here is derived from an EMBL/GenBank/DDBJ whole genome shotgun (WGS) entry which is preliminary data.</text>
</comment>
<dbReference type="Gene3D" id="3.90.550.10">
    <property type="entry name" value="Spore Coat Polysaccharide Biosynthesis Protein SpsA, Chain A"/>
    <property type="match status" value="1"/>
</dbReference>
<name>A0AAV8Q524_ENSVE</name>
<dbReference type="AlphaFoldDB" id="A0AAV8Q524"/>
<dbReference type="Proteomes" id="UP001222027">
    <property type="component" value="Unassembled WGS sequence"/>
</dbReference>
<proteinExistence type="inferred from homology"/>
<dbReference type="Pfam" id="PF25557">
    <property type="entry name" value="GAUT_1"/>
    <property type="match status" value="1"/>
</dbReference>
<organism evidence="6 7">
    <name type="scientific">Ensete ventricosum</name>
    <name type="common">Abyssinian banana</name>
    <name type="synonym">Musa ensete</name>
    <dbReference type="NCBI Taxonomy" id="4639"/>
    <lineage>
        <taxon>Eukaryota</taxon>
        <taxon>Viridiplantae</taxon>
        <taxon>Streptophyta</taxon>
        <taxon>Embryophyta</taxon>
        <taxon>Tracheophyta</taxon>
        <taxon>Spermatophyta</taxon>
        <taxon>Magnoliopsida</taxon>
        <taxon>Liliopsida</taxon>
        <taxon>Zingiberales</taxon>
        <taxon>Musaceae</taxon>
        <taxon>Ensete</taxon>
    </lineage>
</organism>
<keyword evidence="3 4" id="KW-0328">Glycosyltransferase</keyword>
<evidence type="ECO:0000256" key="1">
    <source>
        <dbReference type="ARBA" id="ARBA00004877"/>
    </source>
</evidence>
<dbReference type="Pfam" id="PF01501">
    <property type="entry name" value="Glyco_transf_8"/>
    <property type="match status" value="1"/>
</dbReference>
<dbReference type="EC" id="2.4.1.-" evidence="4"/>
<keyword evidence="3 4" id="KW-0808">Transferase</keyword>
<protein>
    <recommendedName>
        <fullName evidence="4">Hexosyltransferase</fullName>
        <ecNumber evidence="4">2.4.1.-</ecNumber>
    </recommendedName>
</protein>
<comment type="pathway">
    <text evidence="1 4">Glycan metabolism; pectin biosynthesis.</text>
</comment>
<dbReference type="PANTHER" id="PTHR32116">
    <property type="entry name" value="GALACTURONOSYLTRANSFERASE 4-RELATED"/>
    <property type="match status" value="1"/>
</dbReference>
<dbReference type="PANTHER" id="PTHR32116:SF12">
    <property type="entry name" value="GALACTURONOSYLTRANSFERASE 7-RELATED"/>
    <property type="match status" value="1"/>
</dbReference>
<accession>A0AAV8Q524</accession>